<keyword evidence="3" id="KW-0235">DNA replication</keyword>
<dbReference type="Pfam" id="PF09079">
    <property type="entry name" value="WHD_Cdc6"/>
    <property type="match status" value="1"/>
</dbReference>
<accession>A0A1E3PTM6</accession>
<evidence type="ECO:0000256" key="6">
    <source>
        <dbReference type="PIRNR" id="PIRNR001767"/>
    </source>
</evidence>
<dbReference type="Pfam" id="PF00004">
    <property type="entry name" value="AAA"/>
    <property type="match status" value="1"/>
</dbReference>
<dbReference type="InterPro" id="IPR016314">
    <property type="entry name" value="Cdc6/18"/>
</dbReference>
<dbReference type="PANTHER" id="PTHR10763">
    <property type="entry name" value="CELL DIVISION CONTROL PROTEIN 6-RELATED"/>
    <property type="match status" value="1"/>
</dbReference>
<evidence type="ECO:0000256" key="1">
    <source>
        <dbReference type="ARBA" id="ARBA00004123"/>
    </source>
</evidence>
<dbReference type="CDD" id="cd00009">
    <property type="entry name" value="AAA"/>
    <property type="match status" value="1"/>
</dbReference>
<dbReference type="EMBL" id="KV454406">
    <property type="protein sequence ID" value="ODQ68638.1"/>
    <property type="molecule type" value="Genomic_DNA"/>
</dbReference>
<dbReference type="Pfam" id="PF22606">
    <property type="entry name" value="Cdc6-ORC-like_ATPase_lid"/>
    <property type="match status" value="1"/>
</dbReference>
<dbReference type="GO" id="GO:0005524">
    <property type="term" value="F:ATP binding"/>
    <property type="evidence" value="ECO:0007669"/>
    <property type="project" value="InterPro"/>
</dbReference>
<dbReference type="InterPro" id="IPR054425">
    <property type="entry name" value="Cdc6_ORC1-like_ATPase_lid"/>
</dbReference>
<sequence length="611" mass="67431">MSAPTPPQSPRKRRIVRREPIRPSSLFTSGNLITINSDDNLIQSPLALKPSDSSLVLKNTSVDFDSANHTVSFFDDDKENIHPMSKSKRSLSEVDDIANTSLCDSERLLMTPSKKRVYQTANDFPNSPLFMTPPSTPKSVYSVTKGLFQRGNSKRIIGRDTERQFLSEFIEQQLLAVKNFSPSPGALYISGPPGTGKSALLAEIIDDMSRNENSLRTATINCMIVNNSQSIYAKIYEELYRLPSPGHEKCITALEDLFVNTQVSTPYVIVLDEIDHIVTKDQQVLFRIFSWAFNRNSNLILIGISNTLNLTDKFLPRLKTNNFQPKVLRFTPYSSNEIVKIISERLLSLLSGPRGDETERLHVPLMHPAAIQLVAKKISASTGDIRKAFDICRRAIELVEEDVRKKNAEASISNIPDNAPISPKNYLVENNNDLGGAGTINLATLTYETAPKVMISHVSKICSSIFGGSSVQRIKSLNLQQKAILCTLVSSEKSQRLGAVSATTASGSLSQALNVQKLFDNYSLICRRDRLLVRLSQSEFIEIITTLESSGLINLSSSTTSSGSSRGAASTPMATSESIIQNKIKANVQEIELLSGIGKIDMLKTFIHAKF</sequence>
<dbReference type="GO" id="GO:0016887">
    <property type="term" value="F:ATP hydrolysis activity"/>
    <property type="evidence" value="ECO:0007669"/>
    <property type="project" value="InterPro"/>
</dbReference>
<feature type="domain" description="AAA+ ATPase" evidence="7">
    <location>
        <begin position="183"/>
        <end position="343"/>
    </location>
</feature>
<dbReference type="STRING" id="857566.A0A1E3PTM6"/>
<evidence type="ECO:0000256" key="4">
    <source>
        <dbReference type="ARBA" id="ARBA00023242"/>
    </source>
</evidence>
<dbReference type="Proteomes" id="UP000095009">
    <property type="component" value="Unassembled WGS sequence"/>
</dbReference>
<dbReference type="AlphaFoldDB" id="A0A1E3PTM6"/>
<dbReference type="InterPro" id="IPR050311">
    <property type="entry name" value="ORC1/CDC6"/>
</dbReference>
<evidence type="ECO:0000256" key="3">
    <source>
        <dbReference type="ARBA" id="ARBA00022705"/>
    </source>
</evidence>
<evidence type="ECO:0000256" key="5">
    <source>
        <dbReference type="ARBA" id="ARBA00023306"/>
    </source>
</evidence>
<name>A0A1E3PTM6_9ASCO</name>
<dbReference type="GO" id="GO:0033314">
    <property type="term" value="P:mitotic DNA replication checkpoint signaling"/>
    <property type="evidence" value="ECO:0007669"/>
    <property type="project" value="TreeGrafter"/>
</dbReference>
<dbReference type="SUPFAM" id="SSF52540">
    <property type="entry name" value="P-loop containing nucleoside triphosphate hydrolases"/>
    <property type="match status" value="1"/>
</dbReference>
<dbReference type="GO" id="GO:0005634">
    <property type="term" value="C:nucleus"/>
    <property type="evidence" value="ECO:0007669"/>
    <property type="project" value="UniProtKB-SubCell"/>
</dbReference>
<dbReference type="PANTHER" id="PTHR10763:SF26">
    <property type="entry name" value="CELL DIVISION CONTROL PROTEIN 6 HOMOLOG"/>
    <property type="match status" value="1"/>
</dbReference>
<keyword evidence="5" id="KW-0131">Cell cycle</keyword>
<evidence type="ECO:0000259" key="7">
    <source>
        <dbReference type="SMART" id="SM00382"/>
    </source>
</evidence>
<dbReference type="Gene3D" id="1.10.10.10">
    <property type="entry name" value="Winged helix-like DNA-binding domain superfamily/Winged helix DNA-binding domain"/>
    <property type="match status" value="1"/>
</dbReference>
<dbReference type="InterPro" id="IPR003593">
    <property type="entry name" value="AAA+_ATPase"/>
</dbReference>
<organism evidence="8 9">
    <name type="scientific">Nadsonia fulvescens var. elongata DSM 6958</name>
    <dbReference type="NCBI Taxonomy" id="857566"/>
    <lineage>
        <taxon>Eukaryota</taxon>
        <taxon>Fungi</taxon>
        <taxon>Dikarya</taxon>
        <taxon>Ascomycota</taxon>
        <taxon>Saccharomycotina</taxon>
        <taxon>Dipodascomycetes</taxon>
        <taxon>Dipodascales</taxon>
        <taxon>Dipodascales incertae sedis</taxon>
        <taxon>Nadsonia</taxon>
    </lineage>
</organism>
<comment type="subcellular location">
    <subcellularLocation>
        <location evidence="1">Nucleus</location>
    </subcellularLocation>
</comment>
<evidence type="ECO:0000313" key="9">
    <source>
        <dbReference type="Proteomes" id="UP000095009"/>
    </source>
</evidence>
<keyword evidence="2 8" id="KW-0132">Cell division</keyword>
<dbReference type="InterPro" id="IPR027417">
    <property type="entry name" value="P-loop_NTPase"/>
</dbReference>
<dbReference type="InterPro" id="IPR003959">
    <property type="entry name" value="ATPase_AAA_core"/>
</dbReference>
<dbReference type="InterPro" id="IPR036388">
    <property type="entry name" value="WH-like_DNA-bd_sf"/>
</dbReference>
<dbReference type="GO" id="GO:0003688">
    <property type="term" value="F:DNA replication origin binding"/>
    <property type="evidence" value="ECO:0007669"/>
    <property type="project" value="TreeGrafter"/>
</dbReference>
<proteinExistence type="inferred from homology"/>
<dbReference type="OrthoDB" id="1926878at2759"/>
<protein>
    <recommendedName>
        <fullName evidence="6">Cell division control protein</fullName>
    </recommendedName>
</protein>
<evidence type="ECO:0000313" key="8">
    <source>
        <dbReference type="EMBL" id="ODQ68638.1"/>
    </source>
</evidence>
<evidence type="ECO:0000256" key="2">
    <source>
        <dbReference type="ARBA" id="ARBA00022618"/>
    </source>
</evidence>
<comment type="similarity">
    <text evidence="6">Belongs to the CDC6/cdc18 family.</text>
</comment>
<gene>
    <name evidence="8" type="ORF">NADFUDRAFT_49277</name>
</gene>
<reference evidence="8 9" key="1">
    <citation type="journal article" date="2016" name="Proc. Natl. Acad. Sci. U.S.A.">
        <title>Comparative genomics of biotechnologically important yeasts.</title>
        <authorList>
            <person name="Riley R."/>
            <person name="Haridas S."/>
            <person name="Wolfe K.H."/>
            <person name="Lopes M.R."/>
            <person name="Hittinger C.T."/>
            <person name="Goeker M."/>
            <person name="Salamov A.A."/>
            <person name="Wisecaver J.H."/>
            <person name="Long T.M."/>
            <person name="Calvey C.H."/>
            <person name="Aerts A.L."/>
            <person name="Barry K.W."/>
            <person name="Choi C."/>
            <person name="Clum A."/>
            <person name="Coughlan A.Y."/>
            <person name="Deshpande S."/>
            <person name="Douglass A.P."/>
            <person name="Hanson S.J."/>
            <person name="Klenk H.-P."/>
            <person name="LaButti K.M."/>
            <person name="Lapidus A."/>
            <person name="Lindquist E.A."/>
            <person name="Lipzen A.M."/>
            <person name="Meier-Kolthoff J.P."/>
            <person name="Ohm R.A."/>
            <person name="Otillar R.P."/>
            <person name="Pangilinan J.L."/>
            <person name="Peng Y."/>
            <person name="Rokas A."/>
            <person name="Rosa C.A."/>
            <person name="Scheuner C."/>
            <person name="Sibirny A.A."/>
            <person name="Slot J.C."/>
            <person name="Stielow J.B."/>
            <person name="Sun H."/>
            <person name="Kurtzman C.P."/>
            <person name="Blackwell M."/>
            <person name="Grigoriev I.V."/>
            <person name="Jeffries T.W."/>
        </authorList>
    </citation>
    <scope>NUCLEOTIDE SEQUENCE [LARGE SCALE GENOMIC DNA]</scope>
    <source>
        <strain evidence="8 9">DSM 6958</strain>
    </source>
</reference>
<dbReference type="GO" id="GO:0006270">
    <property type="term" value="P:DNA replication initiation"/>
    <property type="evidence" value="ECO:0007669"/>
    <property type="project" value="UniProtKB-UniRule"/>
</dbReference>
<keyword evidence="4" id="KW-0539">Nucleus</keyword>
<keyword evidence="9" id="KW-1185">Reference proteome</keyword>
<dbReference type="GO" id="GO:0051301">
    <property type="term" value="P:cell division"/>
    <property type="evidence" value="ECO:0007669"/>
    <property type="project" value="UniProtKB-UniRule"/>
</dbReference>
<dbReference type="PIRSF" id="PIRSF001767">
    <property type="entry name" value="Cdc6"/>
    <property type="match status" value="1"/>
</dbReference>
<dbReference type="Gene3D" id="1.10.8.60">
    <property type="match status" value="1"/>
</dbReference>
<dbReference type="InterPro" id="IPR015163">
    <property type="entry name" value="Cdc6_C"/>
</dbReference>
<dbReference type="Gene3D" id="3.40.50.300">
    <property type="entry name" value="P-loop containing nucleotide triphosphate hydrolases"/>
    <property type="match status" value="1"/>
</dbReference>
<dbReference type="SMART" id="SM00382">
    <property type="entry name" value="AAA"/>
    <property type="match status" value="1"/>
</dbReference>